<evidence type="ECO:0000256" key="1">
    <source>
        <dbReference type="SAM" id="MobiDB-lite"/>
    </source>
</evidence>
<name>A0AA39CI49_9EURO</name>
<gene>
    <name evidence="2" type="ORF">H2200_006922</name>
</gene>
<keyword evidence="3" id="KW-1185">Reference proteome</keyword>
<feature type="compositionally biased region" description="Basic and acidic residues" evidence="1">
    <location>
        <begin position="159"/>
        <end position="172"/>
    </location>
</feature>
<feature type="compositionally biased region" description="Polar residues" evidence="1">
    <location>
        <begin position="107"/>
        <end position="122"/>
    </location>
</feature>
<feature type="region of interest" description="Disordered" evidence="1">
    <location>
        <begin position="152"/>
        <end position="172"/>
    </location>
</feature>
<reference evidence="2" key="1">
    <citation type="submission" date="2022-10" db="EMBL/GenBank/DDBJ databases">
        <title>Culturing micro-colonial fungi from biological soil crusts in the Mojave desert and describing Neophaeococcomyces mojavensis, and introducing the new genera and species Taxawa tesnikishii.</title>
        <authorList>
            <person name="Kurbessoian T."/>
            <person name="Stajich J.E."/>
        </authorList>
    </citation>
    <scope>NUCLEOTIDE SEQUENCE</scope>
    <source>
        <strain evidence="2">TK_41</strain>
    </source>
</reference>
<dbReference type="EMBL" id="JAPDRK010000009">
    <property type="protein sequence ID" value="KAJ9609150.1"/>
    <property type="molecule type" value="Genomic_DNA"/>
</dbReference>
<evidence type="ECO:0000313" key="3">
    <source>
        <dbReference type="Proteomes" id="UP001172673"/>
    </source>
</evidence>
<proteinExistence type="predicted"/>
<feature type="region of interest" description="Disordered" evidence="1">
    <location>
        <begin position="76"/>
        <end position="137"/>
    </location>
</feature>
<evidence type="ECO:0000313" key="2">
    <source>
        <dbReference type="EMBL" id="KAJ9609150.1"/>
    </source>
</evidence>
<comment type="caution">
    <text evidence="2">The sequence shown here is derived from an EMBL/GenBank/DDBJ whole genome shotgun (WGS) entry which is preliminary data.</text>
</comment>
<dbReference type="Proteomes" id="UP001172673">
    <property type="component" value="Unassembled WGS sequence"/>
</dbReference>
<organism evidence="2 3">
    <name type="scientific">Cladophialophora chaetospira</name>
    <dbReference type="NCBI Taxonomy" id="386627"/>
    <lineage>
        <taxon>Eukaryota</taxon>
        <taxon>Fungi</taxon>
        <taxon>Dikarya</taxon>
        <taxon>Ascomycota</taxon>
        <taxon>Pezizomycotina</taxon>
        <taxon>Eurotiomycetes</taxon>
        <taxon>Chaetothyriomycetidae</taxon>
        <taxon>Chaetothyriales</taxon>
        <taxon>Herpotrichiellaceae</taxon>
        <taxon>Cladophialophora</taxon>
    </lineage>
</organism>
<protein>
    <submittedName>
        <fullName evidence="2">Uncharacterized protein</fullName>
    </submittedName>
</protein>
<dbReference type="AlphaFoldDB" id="A0AA39CI49"/>
<accession>A0AA39CI49</accession>
<sequence>MPTTACCSPFLDQTITRPLRTAWLPTALEAATLANCMAIDHTSRPKEMISTMTGHGLDLATTDLAHLTDEVLRMTPAGHKPDQRKGSSTFEAAPEVQTDDVKAATRGETNTTPRNPVQNMTTAAPLRLPEGEDTMTETLPAHLETIVAEVEAGTAAHPMTDHQAEARRARRS</sequence>